<dbReference type="InterPro" id="IPR001509">
    <property type="entry name" value="Epimerase_deHydtase"/>
</dbReference>
<reference evidence="2 3" key="1">
    <citation type="submission" date="2020-02" db="EMBL/GenBank/DDBJ databases">
        <authorList>
            <person name="Li X.-J."/>
            <person name="Feng X.-M."/>
        </authorList>
    </citation>
    <scope>NUCLEOTIDE SEQUENCE [LARGE SCALE GENOMIC DNA]</scope>
    <source>
        <strain evidence="2 3">CGMCC 4.7225</strain>
    </source>
</reference>
<dbReference type="RefSeq" id="WP_163816948.1">
    <property type="nucleotide sequence ID" value="NZ_JAAGOB010000002.1"/>
</dbReference>
<dbReference type="GO" id="GO:0005737">
    <property type="term" value="C:cytoplasm"/>
    <property type="evidence" value="ECO:0007669"/>
    <property type="project" value="TreeGrafter"/>
</dbReference>
<organism evidence="2 3">
    <name type="scientific">Phytoactinopolyspora alkaliphila</name>
    <dbReference type="NCBI Taxonomy" id="1783498"/>
    <lineage>
        <taxon>Bacteria</taxon>
        <taxon>Bacillati</taxon>
        <taxon>Actinomycetota</taxon>
        <taxon>Actinomycetes</taxon>
        <taxon>Jiangellales</taxon>
        <taxon>Jiangellaceae</taxon>
        <taxon>Phytoactinopolyspora</taxon>
    </lineage>
</organism>
<dbReference type="InterPro" id="IPR051783">
    <property type="entry name" value="NAD(P)-dependent_oxidoreduct"/>
</dbReference>
<dbReference type="PANTHER" id="PTHR48079:SF6">
    <property type="entry name" value="NAD(P)-BINDING DOMAIN-CONTAINING PROTEIN-RELATED"/>
    <property type="match status" value="1"/>
</dbReference>
<dbReference type="AlphaFoldDB" id="A0A6N9YIH6"/>
<evidence type="ECO:0000313" key="2">
    <source>
        <dbReference type="EMBL" id="NED94851.1"/>
    </source>
</evidence>
<name>A0A6N9YIH6_9ACTN</name>
<proteinExistence type="predicted"/>
<keyword evidence="3" id="KW-1185">Reference proteome</keyword>
<dbReference type="InterPro" id="IPR036291">
    <property type="entry name" value="NAD(P)-bd_dom_sf"/>
</dbReference>
<dbReference type="PANTHER" id="PTHR48079">
    <property type="entry name" value="PROTEIN YEEZ"/>
    <property type="match status" value="1"/>
</dbReference>
<evidence type="ECO:0000313" key="3">
    <source>
        <dbReference type="Proteomes" id="UP000469185"/>
    </source>
</evidence>
<gene>
    <name evidence="2" type="ORF">G1H11_05950</name>
</gene>
<comment type="caution">
    <text evidence="2">The sequence shown here is derived from an EMBL/GenBank/DDBJ whole genome shotgun (WGS) entry which is preliminary data.</text>
</comment>
<evidence type="ECO:0000259" key="1">
    <source>
        <dbReference type="Pfam" id="PF01370"/>
    </source>
</evidence>
<dbReference type="GO" id="GO:0004029">
    <property type="term" value="F:aldehyde dehydrogenase (NAD+) activity"/>
    <property type="evidence" value="ECO:0007669"/>
    <property type="project" value="TreeGrafter"/>
</dbReference>
<dbReference type="SUPFAM" id="SSF51735">
    <property type="entry name" value="NAD(P)-binding Rossmann-fold domains"/>
    <property type="match status" value="1"/>
</dbReference>
<protein>
    <submittedName>
        <fullName evidence="2">NAD(P)-dependent oxidoreductase</fullName>
    </submittedName>
</protein>
<dbReference type="Proteomes" id="UP000469185">
    <property type="component" value="Unassembled WGS sequence"/>
</dbReference>
<feature type="domain" description="NAD-dependent epimerase/dehydratase" evidence="1">
    <location>
        <begin position="3"/>
        <end position="236"/>
    </location>
</feature>
<dbReference type="Pfam" id="PF01370">
    <property type="entry name" value="Epimerase"/>
    <property type="match status" value="1"/>
</dbReference>
<accession>A0A6N9YIH6</accession>
<dbReference type="EMBL" id="JAAGOB010000002">
    <property type="protein sequence ID" value="NED94851.1"/>
    <property type="molecule type" value="Genomic_DNA"/>
</dbReference>
<dbReference type="Gene3D" id="3.40.50.720">
    <property type="entry name" value="NAD(P)-binding Rossmann-like Domain"/>
    <property type="match status" value="1"/>
</dbReference>
<sequence>MKIYLAGATGALGTRLLPLLTGAGHDVVATTRSAGKAAQLTAAGATPAVVDALDADAVMDSVAEARPDVVIHQLTSLSGTLNLKKFDEYFAATNALRSRGTENLLMAARAAGTKRVLVQSYAGWPNDRTGSAVKTEDDPLDPTPASAARQTHAAISALESMVTGAHDLEGLVLRYGAFYGPGTGWSADGDTAAMVRKRKFPIVGGGTGIWSFVHIDDAAAATAAAVERGAPGIYNIVDDDPAPVSAWLPYLAEALGGKPPRRLPVWLAKPMIGDQGIAMMTSTRGSSNAKARRELAWTPTYPSWRKGFRALNG</sequence>